<reference evidence="2 3" key="1">
    <citation type="submission" date="2016-07" db="EMBL/GenBank/DDBJ databases">
        <title>Pervasive Adenine N6-methylation of Active Genes in Fungi.</title>
        <authorList>
            <consortium name="DOE Joint Genome Institute"/>
            <person name="Mondo S.J."/>
            <person name="Dannebaum R.O."/>
            <person name="Kuo R.C."/>
            <person name="Labutti K."/>
            <person name="Haridas S."/>
            <person name="Kuo A."/>
            <person name="Salamov A."/>
            <person name="Ahrendt S.R."/>
            <person name="Lipzen A."/>
            <person name="Sullivan W."/>
            <person name="Andreopoulos W.B."/>
            <person name="Clum A."/>
            <person name="Lindquist E."/>
            <person name="Daum C."/>
            <person name="Ramamoorthy G.K."/>
            <person name="Gryganskyi A."/>
            <person name="Culley D."/>
            <person name="Magnuson J.K."/>
            <person name="James T.Y."/>
            <person name="O'Malley M.A."/>
            <person name="Stajich J.E."/>
            <person name="Spatafora J.W."/>
            <person name="Visel A."/>
            <person name="Grigoriev I.V."/>
        </authorList>
    </citation>
    <scope>NUCLEOTIDE SEQUENCE [LARGE SCALE GENOMIC DNA]</scope>
    <source>
        <strain evidence="2 3">62-1032</strain>
    </source>
</reference>
<name>A0A1Y2E9Q0_9BASI</name>
<dbReference type="Gene3D" id="2.160.20.10">
    <property type="entry name" value="Single-stranded right-handed beta-helix, Pectin lyase-like"/>
    <property type="match status" value="1"/>
</dbReference>
<accession>A0A1Y2E9Q0</accession>
<keyword evidence="3" id="KW-1185">Reference proteome</keyword>
<dbReference type="Proteomes" id="UP000193467">
    <property type="component" value="Unassembled WGS sequence"/>
</dbReference>
<dbReference type="AlphaFoldDB" id="A0A1Y2E9Q0"/>
<evidence type="ECO:0000313" key="3">
    <source>
        <dbReference type="Proteomes" id="UP000193467"/>
    </source>
</evidence>
<evidence type="ECO:0008006" key="4">
    <source>
        <dbReference type="Google" id="ProtNLM"/>
    </source>
</evidence>
<dbReference type="NCBIfam" id="TIGR03804">
    <property type="entry name" value="para_beta_helix"/>
    <property type="match status" value="1"/>
</dbReference>
<gene>
    <name evidence="2" type="ORF">BCR35DRAFT_171718</name>
</gene>
<dbReference type="InterPro" id="IPR006626">
    <property type="entry name" value="PbH1"/>
</dbReference>
<dbReference type="InterPro" id="IPR012334">
    <property type="entry name" value="Pectin_lyas_fold"/>
</dbReference>
<protein>
    <recommendedName>
        <fullName evidence="4">Right handed beta helix domain-containing protein</fullName>
    </recommendedName>
</protein>
<dbReference type="InterPro" id="IPR011050">
    <property type="entry name" value="Pectin_lyase_fold/virulence"/>
</dbReference>
<dbReference type="STRING" id="106004.A0A1Y2E9Q0"/>
<sequence length="518" mass="53197">MRSFLVAVLFAPLLVAAVAVDTEGPTSTKIALGRRADSTLPFNVAHPGTTPAFIRPAVAKLLPVKQVAGLLSATTTQVDSLLARTAADLLTTTNSVVGGLTNTVNNLLCGLLGCVTIPKTPTVPTTPVSGPACLDSTYNDTVISSLFNYGGAGTTVFLCPGAVINLQNAIWMYWPNQTLTTGTGVLGAIIGDNRATLVVQGSSQSVALYSSDPGRDGATVKNLIVNGNRSGLGWLSTGGALLEMGGTNSGQTVTNVKAYEPRGWSALHMIEGNGLSCTGAVVTNNQIGPAGHAPSGAQQFRRKRDTGTYAPGQWADGISLACRNSVVTGNTITDATDGGIVVFQSPGSTISGNTIIADQRQLLGGINAVDYYPYGGPYTNTQIINNNIVSKSSMIKIGMAVGTLSWGSYNSTDYRTSAGTYSNNIFSSGNDGYFGFGVTVAGITGGIVQGNTFVGANFGGVLTGACILPIPTFGPLYQNPYTTPSTTLQSSFVDGGAFQFAICTGPGDQIITGLSQLA</sequence>
<evidence type="ECO:0000313" key="2">
    <source>
        <dbReference type="EMBL" id="ORY68034.1"/>
    </source>
</evidence>
<dbReference type="EMBL" id="MCGR01000059">
    <property type="protein sequence ID" value="ORY68034.1"/>
    <property type="molecule type" value="Genomic_DNA"/>
</dbReference>
<dbReference type="OrthoDB" id="2587928at2759"/>
<organism evidence="2 3">
    <name type="scientific">Leucosporidium creatinivorum</name>
    <dbReference type="NCBI Taxonomy" id="106004"/>
    <lineage>
        <taxon>Eukaryota</taxon>
        <taxon>Fungi</taxon>
        <taxon>Dikarya</taxon>
        <taxon>Basidiomycota</taxon>
        <taxon>Pucciniomycotina</taxon>
        <taxon>Microbotryomycetes</taxon>
        <taxon>Leucosporidiales</taxon>
        <taxon>Leucosporidium</taxon>
    </lineage>
</organism>
<feature type="chain" id="PRO_5012960236" description="Right handed beta helix domain-containing protein" evidence="1">
    <location>
        <begin position="20"/>
        <end position="518"/>
    </location>
</feature>
<dbReference type="SUPFAM" id="SSF51126">
    <property type="entry name" value="Pectin lyase-like"/>
    <property type="match status" value="1"/>
</dbReference>
<feature type="signal peptide" evidence="1">
    <location>
        <begin position="1"/>
        <end position="19"/>
    </location>
</feature>
<proteinExistence type="predicted"/>
<evidence type="ECO:0000256" key="1">
    <source>
        <dbReference type="SAM" id="SignalP"/>
    </source>
</evidence>
<dbReference type="InterPro" id="IPR022441">
    <property type="entry name" value="Para_beta_helix_rpt-2"/>
</dbReference>
<keyword evidence="1" id="KW-0732">Signal</keyword>
<dbReference type="InParanoid" id="A0A1Y2E9Q0"/>
<dbReference type="SMART" id="SM00710">
    <property type="entry name" value="PbH1"/>
    <property type="match status" value="5"/>
</dbReference>
<comment type="caution">
    <text evidence="2">The sequence shown here is derived from an EMBL/GenBank/DDBJ whole genome shotgun (WGS) entry which is preliminary data.</text>
</comment>